<evidence type="ECO:0000313" key="15">
    <source>
        <dbReference type="Ensembl" id="ENSCPGP00000015270.1"/>
    </source>
</evidence>
<feature type="domain" description="C2H2-type" evidence="14">
    <location>
        <begin position="93"/>
        <end position="120"/>
    </location>
</feature>
<evidence type="ECO:0000256" key="13">
    <source>
        <dbReference type="SAM" id="MobiDB-lite"/>
    </source>
</evidence>
<evidence type="ECO:0000256" key="7">
    <source>
        <dbReference type="ARBA" id="ARBA00022833"/>
    </source>
</evidence>
<dbReference type="InterPro" id="IPR013087">
    <property type="entry name" value="Znf_C2H2_type"/>
</dbReference>
<protein>
    <recommendedName>
        <fullName evidence="14">C2H2-type domain-containing protein</fullName>
    </recommendedName>
</protein>
<keyword evidence="7" id="KW-0862">Zinc</keyword>
<keyword evidence="8" id="KW-0805">Transcription regulation</keyword>
<dbReference type="Ensembl" id="ENSCPGT00000016722.1">
    <property type="protein sequence ID" value="ENSCPGP00000015270.1"/>
    <property type="gene ID" value="ENSCPGG00000010762.1"/>
</dbReference>
<keyword evidence="11" id="KW-0539">Nucleus</keyword>
<dbReference type="PANTHER" id="PTHR23226:SF377">
    <property type="entry name" value="ZINC FINGER AND SCAN DOMAIN-CONTAINING PROTEIN 20"/>
    <property type="match status" value="1"/>
</dbReference>
<evidence type="ECO:0000256" key="4">
    <source>
        <dbReference type="ARBA" id="ARBA00022723"/>
    </source>
</evidence>
<reference evidence="15" key="1">
    <citation type="submission" date="2025-08" db="UniProtKB">
        <authorList>
            <consortium name="Ensembl"/>
        </authorList>
    </citation>
    <scope>IDENTIFICATION</scope>
</reference>
<evidence type="ECO:0000256" key="6">
    <source>
        <dbReference type="ARBA" id="ARBA00022771"/>
    </source>
</evidence>
<dbReference type="Proteomes" id="UP000694419">
    <property type="component" value="Unplaced"/>
</dbReference>
<reference evidence="15" key="2">
    <citation type="submission" date="2025-09" db="UniProtKB">
        <authorList>
            <consortium name="Ensembl"/>
        </authorList>
    </citation>
    <scope>IDENTIFICATION</scope>
</reference>
<dbReference type="SUPFAM" id="SSF57667">
    <property type="entry name" value="beta-beta-alpha zinc fingers"/>
    <property type="match status" value="2"/>
</dbReference>
<dbReference type="PROSITE" id="PS00028">
    <property type="entry name" value="ZINC_FINGER_C2H2_1"/>
    <property type="match status" value="4"/>
</dbReference>
<evidence type="ECO:0000313" key="16">
    <source>
        <dbReference type="Proteomes" id="UP000694419"/>
    </source>
</evidence>
<dbReference type="GO" id="GO:0000978">
    <property type="term" value="F:RNA polymerase II cis-regulatory region sequence-specific DNA binding"/>
    <property type="evidence" value="ECO:0007669"/>
    <property type="project" value="TreeGrafter"/>
</dbReference>
<keyword evidence="16" id="KW-1185">Reference proteome</keyword>
<organism evidence="15 16">
    <name type="scientific">Calidris pygmaea</name>
    <name type="common">Spoon-billed sandpiper</name>
    <dbReference type="NCBI Taxonomy" id="425635"/>
    <lineage>
        <taxon>Eukaryota</taxon>
        <taxon>Metazoa</taxon>
        <taxon>Chordata</taxon>
        <taxon>Craniata</taxon>
        <taxon>Vertebrata</taxon>
        <taxon>Euteleostomi</taxon>
        <taxon>Archelosauria</taxon>
        <taxon>Archosauria</taxon>
        <taxon>Dinosauria</taxon>
        <taxon>Saurischia</taxon>
        <taxon>Theropoda</taxon>
        <taxon>Coelurosauria</taxon>
        <taxon>Aves</taxon>
        <taxon>Neognathae</taxon>
        <taxon>Neoaves</taxon>
        <taxon>Charadriiformes</taxon>
        <taxon>Scolopacidae</taxon>
        <taxon>Calidris</taxon>
    </lineage>
</organism>
<keyword evidence="10" id="KW-0804">Transcription</keyword>
<feature type="compositionally biased region" description="Basic and acidic residues" evidence="13">
    <location>
        <begin position="41"/>
        <end position="52"/>
    </location>
</feature>
<evidence type="ECO:0000256" key="8">
    <source>
        <dbReference type="ARBA" id="ARBA00023015"/>
    </source>
</evidence>
<comment type="function">
    <text evidence="1">May be involved in transcriptional regulation.</text>
</comment>
<dbReference type="GO" id="GO:0005634">
    <property type="term" value="C:nucleus"/>
    <property type="evidence" value="ECO:0007669"/>
    <property type="project" value="UniProtKB-SubCell"/>
</dbReference>
<feature type="domain" description="C2H2-type" evidence="14">
    <location>
        <begin position="176"/>
        <end position="198"/>
    </location>
</feature>
<feature type="region of interest" description="Disordered" evidence="13">
    <location>
        <begin position="41"/>
        <end position="92"/>
    </location>
</feature>
<dbReference type="PANTHER" id="PTHR23226">
    <property type="entry name" value="ZINC FINGER AND SCAN DOMAIN-CONTAINING"/>
    <property type="match status" value="1"/>
</dbReference>
<name>A0A8C3JX55_9CHAR</name>
<dbReference type="InterPro" id="IPR036236">
    <property type="entry name" value="Znf_C2H2_sf"/>
</dbReference>
<feature type="domain" description="C2H2-type" evidence="14">
    <location>
        <begin position="121"/>
        <end position="148"/>
    </location>
</feature>
<dbReference type="PROSITE" id="PS50157">
    <property type="entry name" value="ZINC_FINGER_C2H2_2"/>
    <property type="match status" value="4"/>
</dbReference>
<dbReference type="FunFam" id="3.30.160.60:FF:001224">
    <property type="entry name" value="zinc finger protein 771-like"/>
    <property type="match status" value="1"/>
</dbReference>
<evidence type="ECO:0000256" key="9">
    <source>
        <dbReference type="ARBA" id="ARBA00023125"/>
    </source>
</evidence>
<dbReference type="Gene3D" id="3.30.160.60">
    <property type="entry name" value="Classic Zinc Finger"/>
    <property type="match status" value="4"/>
</dbReference>
<dbReference type="Pfam" id="PF00096">
    <property type="entry name" value="zf-C2H2"/>
    <property type="match status" value="2"/>
</dbReference>
<evidence type="ECO:0000256" key="2">
    <source>
        <dbReference type="ARBA" id="ARBA00004123"/>
    </source>
</evidence>
<dbReference type="AlphaFoldDB" id="A0A8C3JX55"/>
<keyword evidence="4" id="KW-0479">Metal-binding</keyword>
<keyword evidence="5" id="KW-0677">Repeat</keyword>
<dbReference type="FunFam" id="3.30.160.60:FF:000506">
    <property type="entry name" value="Zinc finger protein 23"/>
    <property type="match status" value="1"/>
</dbReference>
<dbReference type="FunFam" id="3.30.160.60:FF:000355">
    <property type="entry name" value="zinc finger and SCAN domain-containing protein 20 isoform X1"/>
    <property type="match status" value="1"/>
</dbReference>
<keyword evidence="9" id="KW-0238">DNA-binding</keyword>
<feature type="compositionally biased region" description="Basic and acidic residues" evidence="13">
    <location>
        <begin position="67"/>
        <end position="82"/>
    </location>
</feature>
<comment type="subcellular location">
    <subcellularLocation>
        <location evidence="2">Nucleus</location>
    </subcellularLocation>
</comment>
<keyword evidence="6 12" id="KW-0863">Zinc-finger</keyword>
<accession>A0A8C3JX55</accession>
<evidence type="ECO:0000256" key="11">
    <source>
        <dbReference type="ARBA" id="ARBA00023242"/>
    </source>
</evidence>
<dbReference type="SMART" id="SM00355">
    <property type="entry name" value="ZnF_C2H2"/>
    <property type="match status" value="4"/>
</dbReference>
<dbReference type="GO" id="GO:0000981">
    <property type="term" value="F:DNA-binding transcription factor activity, RNA polymerase II-specific"/>
    <property type="evidence" value="ECO:0007669"/>
    <property type="project" value="TreeGrafter"/>
</dbReference>
<dbReference type="FunFam" id="3.30.160.60:FF:000178">
    <property type="entry name" value="Zinc finger protein 14 homolog"/>
    <property type="match status" value="1"/>
</dbReference>
<evidence type="ECO:0000256" key="10">
    <source>
        <dbReference type="ARBA" id="ARBA00023163"/>
    </source>
</evidence>
<evidence type="ECO:0000256" key="5">
    <source>
        <dbReference type="ARBA" id="ARBA00022737"/>
    </source>
</evidence>
<proteinExistence type="inferred from homology"/>
<dbReference type="Pfam" id="PF13465">
    <property type="entry name" value="zf-H2C2_2"/>
    <property type="match status" value="1"/>
</dbReference>
<evidence type="ECO:0000256" key="3">
    <source>
        <dbReference type="ARBA" id="ARBA00006991"/>
    </source>
</evidence>
<evidence type="ECO:0000256" key="1">
    <source>
        <dbReference type="ARBA" id="ARBA00003767"/>
    </source>
</evidence>
<evidence type="ECO:0000259" key="14">
    <source>
        <dbReference type="PROSITE" id="PS50157"/>
    </source>
</evidence>
<sequence length="254" mass="29389">MQGHSLSLTPRKAQESIEFGMYYGQKPDLSAIQRIQIKEESGIEVNHEESQSPKRKQKKCYQPTKEGILENQEKSMSKKDPSAKGTPKGGRIFPCPECGKSFNQKSNLTRHRKIHTSEGPYKCSECGESFRMNRKLIRHQRVHVSEPFKCTECGKSFTQRSNLVRHQRIHTKEEPYQCPECEKTFNQKANLFRHQTIHYLGVGRWDWRAKPPQSTWRWRGKSLAPFIMVICASKACQSCGCQNCLVWAILSQEN</sequence>
<dbReference type="Pfam" id="PF13912">
    <property type="entry name" value="zf-C2H2_6"/>
    <property type="match status" value="1"/>
</dbReference>
<feature type="domain" description="C2H2-type" evidence="14">
    <location>
        <begin position="148"/>
        <end position="175"/>
    </location>
</feature>
<dbReference type="GO" id="GO:0008270">
    <property type="term" value="F:zinc ion binding"/>
    <property type="evidence" value="ECO:0007669"/>
    <property type="project" value="UniProtKB-KW"/>
</dbReference>
<comment type="similarity">
    <text evidence="3">Belongs to the krueppel C2H2-type zinc-finger protein family.</text>
</comment>
<evidence type="ECO:0000256" key="12">
    <source>
        <dbReference type="PROSITE-ProRule" id="PRU00042"/>
    </source>
</evidence>